<dbReference type="SUPFAM" id="SSF81383">
    <property type="entry name" value="F-box domain"/>
    <property type="match status" value="1"/>
</dbReference>
<dbReference type="AlphaFoldDB" id="A0AB34PVD1"/>
<dbReference type="SUPFAM" id="SSF52047">
    <property type="entry name" value="RNI-like"/>
    <property type="match status" value="1"/>
</dbReference>
<dbReference type="GO" id="GO:0051879">
    <property type="term" value="F:Hsp90 protein binding"/>
    <property type="evidence" value="ECO:0007669"/>
    <property type="project" value="TreeGrafter"/>
</dbReference>
<evidence type="ECO:0000256" key="2">
    <source>
        <dbReference type="ARBA" id="ARBA00022803"/>
    </source>
</evidence>
<dbReference type="Gene3D" id="1.25.40.10">
    <property type="entry name" value="Tetratricopeptide repeat domain"/>
    <property type="match status" value="1"/>
</dbReference>
<dbReference type="SMART" id="SM00028">
    <property type="entry name" value="TPR"/>
    <property type="match status" value="3"/>
</dbReference>
<organism evidence="3 4">
    <name type="scientific">Candida albicans P78048</name>
    <dbReference type="NCBI Taxonomy" id="1094989"/>
    <lineage>
        <taxon>Eukaryota</taxon>
        <taxon>Fungi</taxon>
        <taxon>Dikarya</taxon>
        <taxon>Ascomycota</taxon>
        <taxon>Saccharomycotina</taxon>
        <taxon>Pichiomycetes</taxon>
        <taxon>Debaryomycetaceae</taxon>
        <taxon>Candida/Lodderomyces clade</taxon>
        <taxon>Candida</taxon>
    </lineage>
</organism>
<evidence type="ECO:0000256" key="1">
    <source>
        <dbReference type="ARBA" id="ARBA00022737"/>
    </source>
</evidence>
<dbReference type="EMBL" id="AJIX01000015">
    <property type="protein sequence ID" value="KGR12435.1"/>
    <property type="molecule type" value="Genomic_DNA"/>
</dbReference>
<evidence type="ECO:0000313" key="3">
    <source>
        <dbReference type="EMBL" id="KGR12435.1"/>
    </source>
</evidence>
<dbReference type="PANTHER" id="PTHR22904:SF523">
    <property type="entry name" value="STRESS-INDUCED-PHOSPHOPROTEIN 1"/>
    <property type="match status" value="1"/>
</dbReference>
<dbReference type="SUPFAM" id="SSF48452">
    <property type="entry name" value="TPR-like"/>
    <property type="match status" value="1"/>
</dbReference>
<proteinExistence type="predicted"/>
<keyword evidence="1" id="KW-0677">Repeat</keyword>
<dbReference type="InterPro" id="IPR011990">
    <property type="entry name" value="TPR-like_helical_dom_sf"/>
</dbReference>
<keyword evidence="2" id="KW-0802">TPR repeat</keyword>
<reference evidence="3 4" key="1">
    <citation type="submission" date="2013-12" db="EMBL/GenBank/DDBJ databases">
        <title>The Genome Sequence of Candida albicans P78048.</title>
        <authorList>
            <consortium name="The Broad Institute Genome Sequencing Platform"/>
            <consortium name="The Broad Institute Genome Sequencing Center for Infectious Disease"/>
            <person name="Cuomo C."/>
            <person name="Bennett R."/>
            <person name="Hirakawa M."/>
            <person name="Noverr M."/>
            <person name="Mitchell A."/>
            <person name="Young S.K."/>
            <person name="Zeng Q."/>
            <person name="Gargeya S."/>
            <person name="Fitzgerald M."/>
            <person name="Abouelleil A."/>
            <person name="Alvarado L."/>
            <person name="Berlin A.M."/>
            <person name="Chapman S.B."/>
            <person name="Dewar J."/>
            <person name="Goldberg J."/>
            <person name="Griggs A."/>
            <person name="Gujja S."/>
            <person name="Hansen M."/>
            <person name="Howarth C."/>
            <person name="Imamovic A."/>
            <person name="Larimer J."/>
            <person name="McCowan C."/>
            <person name="Murphy C."/>
            <person name="Pearson M."/>
            <person name="Priest M."/>
            <person name="Roberts A."/>
            <person name="Saif S."/>
            <person name="Shea T."/>
            <person name="Sykes S."/>
            <person name="Wortman J."/>
            <person name="Nusbaum C."/>
            <person name="Birren B."/>
        </authorList>
    </citation>
    <scope>NUCLEOTIDE SEQUENCE [LARGE SCALE GENOMIC DNA]</scope>
    <source>
        <strain evidence="3 4">P78048</strain>
    </source>
</reference>
<dbReference type="Gene3D" id="3.80.10.10">
    <property type="entry name" value="Ribonuclease Inhibitor"/>
    <property type="match status" value="1"/>
</dbReference>
<dbReference type="PANTHER" id="PTHR22904">
    <property type="entry name" value="TPR REPEAT CONTAINING PROTEIN"/>
    <property type="match status" value="1"/>
</dbReference>
<protein>
    <submittedName>
        <fullName evidence="3">Protein DIA2</fullName>
    </submittedName>
</protein>
<gene>
    <name evidence="3" type="ORF">MG3_02512</name>
</gene>
<sequence length="675" mass="78439">MEDTSLVDDKINLAILYFKSQNYEKALSTYNVLINQLKNLPRSTIKQIRKSYNLLETPLVGPAIHPKLGSLLDQRAATYEKLNQLASALKDGRELIKLEPIGCKGYLRTGKILYSLDKKVEAYKCYQEGLYIIEKSIKDYNITVPEKLFTSLKTQYKALNIELKRKRTMAETKETTKLVKKTRIRTTDPFAYFPVDILELIFQNIPMNQILKCHTVSKLWYHTLTSIPRLYDFKCRANIALNEFVSGVRLFKKICSYSNSKSVQHVRINHACNKQHLAKMLDILIREQGILPRNLSIMDKNFNLQLLFHLFARSGWKLLNFQNLESLKIGINCSIKYGHALLNMFKKLKALEIVILVSEKSSLDLIPIQDKLFRRFKDQELEEYGLERLLLVNHPKLLSDNPNPISPQTYSPYPILLNRVFPGLTELTLVSFDFSTTLPQFGEFLMQTPKLEKLYLENNQAINMLIFFQMLVNYKPTFKLQEFTFRESSVVSAISLTEFRLTDLPQLKNLYKLDLYKNCLSVTGFLKMLKIGGKSIRHLNIGHSIYISFVLHSTKMIYLYDILDKCPHLSHLYLNDMDIDQQAMVQINKDLERISCHLQMLDLSFNKIDGVSLIRMFEKCLIVNPIEQMVLHGMDISTDTIQYLIRKKYVNSVSMDTARLKWQAFGVNSWVQERS</sequence>
<dbReference type="Proteomes" id="UP000030161">
    <property type="component" value="Unassembled WGS sequence"/>
</dbReference>
<name>A0AB34PVD1_CANAX</name>
<evidence type="ECO:0000313" key="4">
    <source>
        <dbReference type="Proteomes" id="UP000030161"/>
    </source>
</evidence>
<dbReference type="InterPro" id="IPR036047">
    <property type="entry name" value="F-box-like_dom_sf"/>
</dbReference>
<dbReference type="InterPro" id="IPR019734">
    <property type="entry name" value="TPR_rpt"/>
</dbReference>
<accession>A0AB34PVD1</accession>
<comment type="caution">
    <text evidence="3">The sequence shown here is derived from an EMBL/GenBank/DDBJ whole genome shotgun (WGS) entry which is preliminary data.</text>
</comment>
<dbReference type="InterPro" id="IPR032675">
    <property type="entry name" value="LRR_dom_sf"/>
</dbReference>